<evidence type="ECO:0000256" key="1">
    <source>
        <dbReference type="ARBA" id="ARBA00001954"/>
    </source>
</evidence>
<reference evidence="8 9" key="1">
    <citation type="submission" date="2023-02" db="EMBL/GenBank/DDBJ databases">
        <title>Bacterial whole genome sequence for Curvibacter sp. HBC28.</title>
        <authorList>
            <person name="Le V."/>
            <person name="Ko S.-R."/>
            <person name="Ahn C.-Y."/>
            <person name="Oh H.-M."/>
        </authorList>
    </citation>
    <scope>NUCLEOTIDE SEQUENCE [LARGE SCALE GENOMIC DNA]</scope>
    <source>
        <strain evidence="8 9">HBC28</strain>
    </source>
</reference>
<dbReference type="Proteomes" id="UP001528672">
    <property type="component" value="Unassembled WGS sequence"/>
</dbReference>
<keyword evidence="9" id="KW-1185">Reference proteome</keyword>
<dbReference type="GO" id="GO:0051213">
    <property type="term" value="F:dioxygenase activity"/>
    <property type="evidence" value="ECO:0007669"/>
    <property type="project" value="UniProtKB-KW"/>
</dbReference>
<dbReference type="InterPro" id="IPR003819">
    <property type="entry name" value="TauD/TfdA-like"/>
</dbReference>
<evidence type="ECO:0000256" key="5">
    <source>
        <dbReference type="ARBA" id="ARBA00023002"/>
    </source>
</evidence>
<evidence type="ECO:0000256" key="6">
    <source>
        <dbReference type="ARBA" id="ARBA00023004"/>
    </source>
</evidence>
<dbReference type="SUPFAM" id="SSF51197">
    <property type="entry name" value="Clavaminate synthase-like"/>
    <property type="match status" value="1"/>
</dbReference>
<comment type="caution">
    <text evidence="8">The sequence shown here is derived from an EMBL/GenBank/DDBJ whole genome shotgun (WGS) entry which is preliminary data.</text>
</comment>
<accession>A0ABT5MDB9</accession>
<protein>
    <submittedName>
        <fullName evidence="8">TauD/TfdA family dioxygenase</fullName>
    </submittedName>
</protein>
<dbReference type="Pfam" id="PF02668">
    <property type="entry name" value="TauD"/>
    <property type="match status" value="1"/>
</dbReference>
<dbReference type="InterPro" id="IPR042098">
    <property type="entry name" value="TauD-like_sf"/>
</dbReference>
<dbReference type="RefSeq" id="WP_273924697.1">
    <property type="nucleotide sequence ID" value="NZ_JAQSIN010000013.1"/>
</dbReference>
<gene>
    <name evidence="8" type="ORF">PSQ39_00835</name>
</gene>
<dbReference type="PANTHER" id="PTHR30468">
    <property type="entry name" value="ALPHA-KETOGLUTARATE-DEPENDENT SULFONATE DIOXYGENASE"/>
    <property type="match status" value="1"/>
</dbReference>
<evidence type="ECO:0000313" key="9">
    <source>
        <dbReference type="Proteomes" id="UP001528672"/>
    </source>
</evidence>
<evidence type="ECO:0000259" key="7">
    <source>
        <dbReference type="Pfam" id="PF02668"/>
    </source>
</evidence>
<organism evidence="8 9">
    <name type="scientific">Curvibacter microcysteis</name>
    <dbReference type="NCBI Taxonomy" id="3026419"/>
    <lineage>
        <taxon>Bacteria</taxon>
        <taxon>Pseudomonadati</taxon>
        <taxon>Pseudomonadota</taxon>
        <taxon>Betaproteobacteria</taxon>
        <taxon>Burkholderiales</taxon>
        <taxon>Comamonadaceae</taxon>
        <taxon>Curvibacter</taxon>
    </lineage>
</organism>
<keyword evidence="3" id="KW-0479">Metal-binding</keyword>
<dbReference type="PANTHER" id="PTHR30468:SF5">
    <property type="entry name" value="ALPHA-KETOGLUTARATE-DEPENDENT SULFATE ESTER DIOXYGENASE"/>
    <property type="match status" value="1"/>
</dbReference>
<proteinExistence type="inferred from homology"/>
<comment type="cofactor">
    <cofactor evidence="1">
        <name>Fe(2+)</name>
        <dbReference type="ChEBI" id="CHEBI:29033"/>
    </cofactor>
</comment>
<evidence type="ECO:0000256" key="4">
    <source>
        <dbReference type="ARBA" id="ARBA00022964"/>
    </source>
</evidence>
<sequence length="302" mass="33251">MSAVLSEPVSSEVVSLETVPLAGKLGAEVRGLRLSGQLAPSTFAALKRALLRHKVLFFKGQQHLDDAEHQAFARLFGELVPHPTVPSRDGTQILELDSQHGGRADSWHTDVTFEAAYPQVAVLRAVTLPSHGGDTVWANTAAAYDELPPALKALADQLWALHGNDYDYAATRAEPGAHGGKKYREIFTSRLIEAEHPLVRVHPETGERTLVAGHFIKRFLGYNGHDSQHLLAIFQAHITRLENTVRWRWSPGDVAIWDNRATQHYAINDYGDAHRVVRRVTVAGDVPVSVDGQRSRVRVAGV</sequence>
<evidence type="ECO:0000313" key="8">
    <source>
        <dbReference type="EMBL" id="MDD0813165.1"/>
    </source>
</evidence>
<keyword evidence="4 8" id="KW-0223">Dioxygenase</keyword>
<dbReference type="Gene3D" id="3.60.130.10">
    <property type="entry name" value="Clavaminate synthase-like"/>
    <property type="match status" value="1"/>
</dbReference>
<name>A0ABT5MDB9_9BURK</name>
<dbReference type="InterPro" id="IPR051323">
    <property type="entry name" value="AtsK-like"/>
</dbReference>
<keyword evidence="6" id="KW-0408">Iron</keyword>
<evidence type="ECO:0000256" key="2">
    <source>
        <dbReference type="ARBA" id="ARBA00005896"/>
    </source>
</evidence>
<keyword evidence="5" id="KW-0560">Oxidoreductase</keyword>
<feature type="domain" description="TauD/TfdA-like" evidence="7">
    <location>
        <begin position="18"/>
        <end position="281"/>
    </location>
</feature>
<comment type="similarity">
    <text evidence="2">Belongs to the TfdA dioxygenase family.</text>
</comment>
<dbReference type="EMBL" id="JAQSIO010000001">
    <property type="protein sequence ID" value="MDD0813165.1"/>
    <property type="molecule type" value="Genomic_DNA"/>
</dbReference>
<evidence type="ECO:0000256" key="3">
    <source>
        <dbReference type="ARBA" id="ARBA00022723"/>
    </source>
</evidence>